<evidence type="ECO:0000256" key="3">
    <source>
        <dbReference type="ARBA" id="ARBA00004987"/>
    </source>
</evidence>
<comment type="pathway">
    <text evidence="3">Glycan metabolism; cellulose degradation.</text>
</comment>
<evidence type="ECO:0000259" key="20">
    <source>
        <dbReference type="SMART" id="SM01217"/>
    </source>
</evidence>
<evidence type="ECO:0000256" key="6">
    <source>
        <dbReference type="ARBA" id="ARBA00022525"/>
    </source>
</evidence>
<comment type="caution">
    <text evidence="21">The sequence shown here is derived from an EMBL/GenBank/DDBJ whole genome shotgun (WGS) entry which is preliminary data.</text>
</comment>
<evidence type="ECO:0000256" key="15">
    <source>
        <dbReference type="ARBA" id="ARBA00039579"/>
    </source>
</evidence>
<evidence type="ECO:0000313" key="22">
    <source>
        <dbReference type="Proteomes" id="UP000249363"/>
    </source>
</evidence>
<comment type="similarity">
    <text evidence="4">Belongs to the glycosyl hydrolase 3 family.</text>
</comment>
<dbReference type="PANTHER" id="PTHR42715">
    <property type="entry name" value="BETA-GLUCOSIDASE"/>
    <property type="match status" value="1"/>
</dbReference>
<dbReference type="GeneID" id="63792080"/>
<dbReference type="Proteomes" id="UP000249363">
    <property type="component" value="Unassembled WGS sequence"/>
</dbReference>
<keyword evidence="6" id="KW-0964">Secreted</keyword>
<keyword evidence="12" id="KW-0326">Glycosidase</keyword>
<dbReference type="InterPro" id="IPR013783">
    <property type="entry name" value="Ig-like_fold"/>
</dbReference>
<feature type="domain" description="Fibronectin type III-like" evidence="20">
    <location>
        <begin position="707"/>
        <end position="778"/>
    </location>
</feature>
<reference evidence="21 22" key="1">
    <citation type="journal article" date="2017" name="Biotechnol. Biofuels">
        <title>Differential beta-glucosidase expression as a function of carbon source availability in Talaromyces amestolkiae: a genomic and proteomic approach.</title>
        <authorList>
            <person name="de Eugenio L.I."/>
            <person name="Mendez-Liter J.A."/>
            <person name="Nieto-Dominguez M."/>
            <person name="Alonso L."/>
            <person name="Gil-Munoz J."/>
            <person name="Barriuso J."/>
            <person name="Prieto A."/>
            <person name="Martinez M.J."/>
        </authorList>
    </citation>
    <scope>NUCLEOTIDE SEQUENCE [LARGE SCALE GENOMIC DNA]</scope>
    <source>
        <strain evidence="21 22">CIB</strain>
    </source>
</reference>
<evidence type="ECO:0000256" key="5">
    <source>
        <dbReference type="ARBA" id="ARBA00012744"/>
    </source>
</evidence>
<evidence type="ECO:0000256" key="13">
    <source>
        <dbReference type="ARBA" id="ARBA00023326"/>
    </source>
</evidence>
<evidence type="ECO:0000256" key="18">
    <source>
        <dbReference type="ARBA" id="ARBA00041808"/>
    </source>
</evidence>
<keyword evidence="22" id="KW-1185">Reference proteome</keyword>
<dbReference type="RefSeq" id="XP_040731368.1">
    <property type="nucleotide sequence ID" value="XM_040875056.1"/>
</dbReference>
<dbReference type="InterPro" id="IPR036881">
    <property type="entry name" value="Glyco_hydro_3_C_sf"/>
</dbReference>
<dbReference type="InterPro" id="IPR001764">
    <property type="entry name" value="Glyco_hydro_3_N"/>
</dbReference>
<dbReference type="InterPro" id="IPR050288">
    <property type="entry name" value="Cellulose_deg_GH3"/>
</dbReference>
<keyword evidence="8" id="KW-0378">Hydrolase</keyword>
<feature type="signal peptide" evidence="19">
    <location>
        <begin position="1"/>
        <end position="21"/>
    </location>
</feature>
<comment type="function">
    <text evidence="14">Beta-glucosidases are one of a number of cellulolytic enzymes involved in the degradation of cellulosic biomass. Catalyzes the last step releasing glucose from the inhibitory cellobiose.</text>
</comment>
<evidence type="ECO:0000256" key="19">
    <source>
        <dbReference type="SAM" id="SignalP"/>
    </source>
</evidence>
<dbReference type="Pfam" id="PF00933">
    <property type="entry name" value="Glyco_hydro_3"/>
    <property type="match status" value="1"/>
</dbReference>
<name>A0A364KTH7_TALAM</name>
<keyword evidence="13" id="KW-0624">Polysaccharide degradation</keyword>
<comment type="catalytic activity">
    <reaction evidence="1">
        <text>Hydrolysis of terminal, non-reducing beta-D-glucosyl residues with release of beta-D-glucose.</text>
        <dbReference type="EC" id="3.2.1.21"/>
    </reaction>
</comment>
<dbReference type="InterPro" id="IPR026891">
    <property type="entry name" value="Fn3-like"/>
</dbReference>
<accession>A0A364KTH7</accession>
<evidence type="ECO:0000256" key="2">
    <source>
        <dbReference type="ARBA" id="ARBA00004613"/>
    </source>
</evidence>
<protein>
    <recommendedName>
        <fullName evidence="15">Probable beta-glucosidase G</fullName>
        <ecNumber evidence="5">3.2.1.21</ecNumber>
    </recommendedName>
    <alternativeName>
        <fullName evidence="16">Beta-D-glucoside glucohydrolase G</fullName>
    </alternativeName>
    <alternativeName>
        <fullName evidence="17">Cellobiase G</fullName>
    </alternativeName>
    <alternativeName>
        <fullName evidence="18">Gentiobiase G</fullName>
    </alternativeName>
</protein>
<evidence type="ECO:0000256" key="7">
    <source>
        <dbReference type="ARBA" id="ARBA00022729"/>
    </source>
</evidence>
<dbReference type="GO" id="GO:0005576">
    <property type="term" value="C:extracellular region"/>
    <property type="evidence" value="ECO:0007669"/>
    <property type="project" value="UniProtKB-SubCell"/>
</dbReference>
<dbReference type="Pfam" id="PF01915">
    <property type="entry name" value="Glyco_hydro_3_C"/>
    <property type="match status" value="1"/>
</dbReference>
<evidence type="ECO:0000256" key="8">
    <source>
        <dbReference type="ARBA" id="ARBA00022801"/>
    </source>
</evidence>
<evidence type="ECO:0000256" key="9">
    <source>
        <dbReference type="ARBA" id="ARBA00023001"/>
    </source>
</evidence>
<keyword evidence="11" id="KW-0119">Carbohydrate metabolism</keyword>
<gene>
    <name evidence="21" type="ORF">BHQ10_002864</name>
</gene>
<dbReference type="SUPFAM" id="SSF51445">
    <property type="entry name" value="(Trans)glycosidases"/>
    <property type="match status" value="1"/>
</dbReference>
<dbReference type="GO" id="GO:0008422">
    <property type="term" value="F:beta-glucosidase activity"/>
    <property type="evidence" value="ECO:0007669"/>
    <property type="project" value="UniProtKB-EC"/>
</dbReference>
<dbReference type="STRING" id="1196081.A0A364KTH7"/>
<dbReference type="Pfam" id="PF14310">
    <property type="entry name" value="Fn3-like"/>
    <property type="match status" value="1"/>
</dbReference>
<dbReference type="SMART" id="SM01217">
    <property type="entry name" value="Fn3_like"/>
    <property type="match status" value="1"/>
</dbReference>
<dbReference type="EMBL" id="MIKG01000004">
    <property type="protein sequence ID" value="RAO66852.1"/>
    <property type="molecule type" value="Genomic_DNA"/>
</dbReference>
<evidence type="ECO:0000256" key="12">
    <source>
        <dbReference type="ARBA" id="ARBA00023295"/>
    </source>
</evidence>
<evidence type="ECO:0000256" key="10">
    <source>
        <dbReference type="ARBA" id="ARBA00023180"/>
    </source>
</evidence>
<proteinExistence type="inferred from homology"/>
<dbReference type="PRINTS" id="PR00133">
    <property type="entry name" value="GLHYDRLASE3"/>
</dbReference>
<keyword evidence="7 19" id="KW-0732">Signal</keyword>
<dbReference type="InterPro" id="IPR036962">
    <property type="entry name" value="Glyco_hydro_3_N_sf"/>
</dbReference>
<comment type="subcellular location">
    <subcellularLocation>
        <location evidence="2">Secreted</location>
    </subcellularLocation>
</comment>
<evidence type="ECO:0000256" key="4">
    <source>
        <dbReference type="ARBA" id="ARBA00005336"/>
    </source>
</evidence>
<dbReference type="EC" id="3.2.1.21" evidence="5"/>
<dbReference type="InterPro" id="IPR002772">
    <property type="entry name" value="Glyco_hydro_3_C"/>
</dbReference>
<evidence type="ECO:0000256" key="16">
    <source>
        <dbReference type="ARBA" id="ARBA00041276"/>
    </source>
</evidence>
<evidence type="ECO:0000256" key="17">
    <source>
        <dbReference type="ARBA" id="ARBA00041601"/>
    </source>
</evidence>
<evidence type="ECO:0000256" key="14">
    <source>
        <dbReference type="ARBA" id="ARBA00024983"/>
    </source>
</evidence>
<evidence type="ECO:0000256" key="1">
    <source>
        <dbReference type="ARBA" id="ARBA00000448"/>
    </source>
</evidence>
<dbReference type="SUPFAM" id="SSF52279">
    <property type="entry name" value="Beta-D-glucan exohydrolase, C-terminal domain"/>
    <property type="match status" value="1"/>
</dbReference>
<dbReference type="Gene3D" id="2.60.40.10">
    <property type="entry name" value="Immunoglobulins"/>
    <property type="match status" value="1"/>
</dbReference>
<sequence>MRVLNLSTTAALYGVLSATLAGSQIVVPTIQGFQPTIDDWKAARAKADAFVGKLTLDEKLAMVRGNASAGFCSGTIAAIERLDFPGVCMEDGPNGVNYNDKVNVFPSGVTVAATWDTEFMYQRGLALGAEFRDKGINVMLGPVGGPLGRSPYDGRTWEGFSPDPYLTGLAMQATIQGVQENGVQTTAKHFIGNEQETQRSNTTLSNGTQVAAISSNIGDRALHELYLWPFANAVKAGTSAVMCSYNRLNETYACENSDALISILKTELGFEGYVVSDWGATHSAAPSANGGLDLEMPGYTGTTEVSTWFIPYLPQAIADGSVSIDRLDDMVGRIMTPYYLLNQDAGHLTPDESMIYMLLVATNGLPGAEQLSSLVGVPWQNIAARDVRGIHGAIIREIGAEATVLLKNEGSILPLGSYNEIGVFGSSAADFVDGLAYWDMGIDYGPQIGPIAVGGGSGSVRFTTVSAPLDAIKAQASTKGARVQYLTNNTAIAANDITFYPVPEICIVFISQFATEASDRDSLLASDNSTAVVENVASLCNNTIVVINAPGPLVLPWVENPNVKAILAAHFPGDQIGNSIVDVLWGNTEPSGRLPYTIPAKTSDPDIIPVVREPGPDGWQSTFTEGLFIDYRAYDANRSEPAYEFGFGLGYTTFNITGELAARTTAFNPTATPANSAIAPGGNPSLWDEIVSVKATILNVGKATGKAVPQLYLEFPESSPEGTPVRVLRGFAKLQLDPGKEGDVQFSLMRRDLSYWDIHEQQWVIPTGAFTVNVGFSSRDLRASTQVTVLK</sequence>
<organism evidence="21 22">
    <name type="scientific">Talaromyces amestolkiae</name>
    <dbReference type="NCBI Taxonomy" id="1196081"/>
    <lineage>
        <taxon>Eukaryota</taxon>
        <taxon>Fungi</taxon>
        <taxon>Dikarya</taxon>
        <taxon>Ascomycota</taxon>
        <taxon>Pezizomycotina</taxon>
        <taxon>Eurotiomycetes</taxon>
        <taxon>Eurotiomycetidae</taxon>
        <taxon>Eurotiales</taxon>
        <taxon>Trichocomaceae</taxon>
        <taxon>Talaromyces</taxon>
        <taxon>Talaromyces sect. Talaromyces</taxon>
    </lineage>
</organism>
<dbReference type="FunFam" id="3.20.20.300:FF:000002">
    <property type="entry name" value="Probable beta-glucosidase"/>
    <property type="match status" value="1"/>
</dbReference>
<dbReference type="Gene3D" id="3.40.50.1700">
    <property type="entry name" value="Glycoside hydrolase family 3 C-terminal domain"/>
    <property type="match status" value="1"/>
</dbReference>
<dbReference type="InterPro" id="IPR017853">
    <property type="entry name" value="GH"/>
</dbReference>
<dbReference type="GO" id="GO:0030245">
    <property type="term" value="P:cellulose catabolic process"/>
    <property type="evidence" value="ECO:0007669"/>
    <property type="project" value="UniProtKB-KW"/>
</dbReference>
<evidence type="ECO:0000256" key="11">
    <source>
        <dbReference type="ARBA" id="ARBA00023277"/>
    </source>
</evidence>
<keyword evidence="10" id="KW-0325">Glycoprotein</keyword>
<dbReference type="FunFam" id="2.60.40.10:FF:000757">
    <property type="entry name" value="Beta-glucosidase G"/>
    <property type="match status" value="1"/>
</dbReference>
<dbReference type="Gene3D" id="3.20.20.300">
    <property type="entry name" value="Glycoside hydrolase, family 3, N-terminal domain"/>
    <property type="match status" value="1"/>
</dbReference>
<dbReference type="PANTHER" id="PTHR42715:SF12">
    <property type="entry name" value="BETA-GLUCOSIDASE G-RELATED"/>
    <property type="match status" value="1"/>
</dbReference>
<feature type="chain" id="PRO_5016602458" description="Probable beta-glucosidase G" evidence="19">
    <location>
        <begin position="22"/>
        <end position="791"/>
    </location>
</feature>
<evidence type="ECO:0000313" key="21">
    <source>
        <dbReference type="EMBL" id="RAO66852.1"/>
    </source>
</evidence>
<dbReference type="OrthoDB" id="416222at2759"/>
<keyword evidence="9" id="KW-0136">Cellulose degradation</keyword>
<dbReference type="AlphaFoldDB" id="A0A364KTH7"/>